<feature type="region of interest" description="Disordered" evidence="1">
    <location>
        <begin position="602"/>
        <end position="642"/>
    </location>
</feature>
<dbReference type="SUPFAM" id="SSF50729">
    <property type="entry name" value="PH domain-like"/>
    <property type="match status" value="1"/>
</dbReference>
<evidence type="ECO:0000256" key="1">
    <source>
        <dbReference type="SAM" id="MobiDB-lite"/>
    </source>
</evidence>
<keyword evidence="4" id="KW-1185">Reference proteome</keyword>
<feature type="region of interest" description="Disordered" evidence="1">
    <location>
        <begin position="310"/>
        <end position="362"/>
    </location>
</feature>
<feature type="compositionally biased region" description="Basic and acidic residues" evidence="1">
    <location>
        <begin position="471"/>
        <end position="488"/>
    </location>
</feature>
<dbReference type="Pfam" id="PF25530">
    <property type="entry name" value="EF-hand_SWAP70_N"/>
    <property type="match status" value="1"/>
</dbReference>
<dbReference type="PROSITE" id="PS50003">
    <property type="entry name" value="PH_DOMAIN"/>
    <property type="match status" value="1"/>
</dbReference>
<dbReference type="AlphaFoldDB" id="A0ABD1KV14"/>
<dbReference type="InterPro" id="IPR011993">
    <property type="entry name" value="PH-like_dom_sf"/>
</dbReference>
<dbReference type="SMART" id="SM00233">
    <property type="entry name" value="PH"/>
    <property type="match status" value="1"/>
</dbReference>
<dbReference type="Gene3D" id="2.30.29.30">
    <property type="entry name" value="Pleckstrin-homology domain (PH domain)/Phosphotyrosine-binding domain (PTB)"/>
    <property type="match status" value="1"/>
</dbReference>
<feature type="region of interest" description="Disordered" evidence="1">
    <location>
        <begin position="471"/>
        <end position="524"/>
    </location>
</feature>
<evidence type="ECO:0000259" key="2">
    <source>
        <dbReference type="PROSITE" id="PS50003"/>
    </source>
</evidence>
<reference evidence="3 4" key="1">
    <citation type="submission" date="2024-09" db="EMBL/GenBank/DDBJ databases">
        <title>A chromosome-level genome assembly of Gray's grenadier anchovy, Coilia grayii.</title>
        <authorList>
            <person name="Fu Z."/>
        </authorList>
    </citation>
    <scope>NUCLEOTIDE SEQUENCE [LARGE SCALE GENOMIC DNA]</scope>
    <source>
        <strain evidence="3">G4</strain>
        <tissue evidence="3">Muscle</tissue>
    </source>
</reference>
<sequence length="642" mass="73666">MDFKSELLKSIWYAFTSLDAEHCGKVSKSQLKVLSHNLYTVLNIPHDPVTLEAHFKDDDSGPVSNHGYMPYLNNYILAKAQEGTFNKEMFDELCWMMTSKKNYKPSVAKGLCSGKNSFKLFCLFNLLSEDRYPLVMIPQEVEYLLKKISTAMRVEWDGGPLEELLSGDPSLQDGVSVWDFLEYMDTGRLMKIDSMEAFSLGLHEVFLEMYHNVLKKGYMLKKGHLRKNWQERWFVLKPRSIEYFVEEDLKEKKGEITLDQSCVVEMLPDREGRRCLFCVKTPGRTYEMSASDIKQRVEWTQATQTALRLTQAGKSSLHQELKLRRREQRGSSGGGGSSSSSRHGSLNEEPTAATAAAAAQEHSLDLQQEIDNIIQHQKEVDRKRREKEQQEKEHQLEVQRALEMQLGEVKKEKECLVAQMAQMEQESKQQRERIEELVLTQKKLEKSLDEQIQARLEEETIRKDLERRLEEKEEKIEQLQRDLERSSKDDDDCDEHDTFPQSSPVTEEASTPDSTPEPQVDLQEEVPCLPEKKIAEGKQCHLQKVKSQDGPRNLRQWNVQLNRLMTPISPGDLLERRIPAKVGCPKHGQALTSNEFITKFQAGRKGREEEGEEEEEVQPQAAAVVVEQGDHRASANGAGQPE</sequence>
<feature type="compositionally biased region" description="Polar residues" evidence="1">
    <location>
        <begin position="499"/>
        <end position="517"/>
    </location>
</feature>
<dbReference type="PANTHER" id="PTHR14383">
    <property type="entry name" value="SWAP-70 RECOMBINASE"/>
    <property type="match status" value="1"/>
</dbReference>
<feature type="compositionally biased region" description="Low complexity" evidence="1">
    <location>
        <begin position="618"/>
        <end position="627"/>
    </location>
</feature>
<dbReference type="FunFam" id="2.30.29.30:FF:000286">
    <property type="entry name" value="PH-protein kinase domain containing protein"/>
    <property type="match status" value="1"/>
</dbReference>
<proteinExistence type="predicted"/>
<dbReference type="Proteomes" id="UP001591681">
    <property type="component" value="Unassembled WGS sequence"/>
</dbReference>
<dbReference type="InterPro" id="IPR057836">
    <property type="entry name" value="EF-hand_SWAP70_N"/>
</dbReference>
<dbReference type="InterPro" id="IPR057837">
    <property type="entry name" value="PH_SWAP70"/>
</dbReference>
<dbReference type="PANTHER" id="PTHR14383:SF2">
    <property type="entry name" value="DIFFERENTIALLY EXPRESSED IN FDCP 6 HOMOLOG"/>
    <property type="match status" value="1"/>
</dbReference>
<dbReference type="InterPro" id="IPR001849">
    <property type="entry name" value="PH_domain"/>
</dbReference>
<evidence type="ECO:0000313" key="3">
    <source>
        <dbReference type="EMBL" id="KAL2103001.1"/>
    </source>
</evidence>
<comment type="caution">
    <text evidence="3">The sequence shown here is derived from an EMBL/GenBank/DDBJ whole genome shotgun (WGS) entry which is preliminary data.</text>
</comment>
<gene>
    <name evidence="3" type="ORF">ACEWY4_002169</name>
</gene>
<organism evidence="3 4">
    <name type="scientific">Coilia grayii</name>
    <name type="common">Gray's grenadier anchovy</name>
    <dbReference type="NCBI Taxonomy" id="363190"/>
    <lineage>
        <taxon>Eukaryota</taxon>
        <taxon>Metazoa</taxon>
        <taxon>Chordata</taxon>
        <taxon>Craniata</taxon>
        <taxon>Vertebrata</taxon>
        <taxon>Euteleostomi</taxon>
        <taxon>Actinopterygii</taxon>
        <taxon>Neopterygii</taxon>
        <taxon>Teleostei</taxon>
        <taxon>Clupei</taxon>
        <taxon>Clupeiformes</taxon>
        <taxon>Clupeoidei</taxon>
        <taxon>Engraulidae</taxon>
        <taxon>Coilinae</taxon>
        <taxon>Coilia</taxon>
    </lineage>
</organism>
<evidence type="ECO:0000313" key="4">
    <source>
        <dbReference type="Proteomes" id="UP001591681"/>
    </source>
</evidence>
<dbReference type="Pfam" id="PF00169">
    <property type="entry name" value="PH"/>
    <property type="match status" value="1"/>
</dbReference>
<accession>A0ABD1KV14</accession>
<dbReference type="CDD" id="cd13273">
    <property type="entry name" value="PH_SWAP-70"/>
    <property type="match status" value="1"/>
</dbReference>
<dbReference type="EMBL" id="JBHFQA010000002">
    <property type="protein sequence ID" value="KAL2103001.1"/>
    <property type="molecule type" value="Genomic_DNA"/>
</dbReference>
<protein>
    <recommendedName>
        <fullName evidence="2">PH domain-containing protein</fullName>
    </recommendedName>
</protein>
<feature type="domain" description="PH" evidence="2">
    <location>
        <begin position="212"/>
        <end position="308"/>
    </location>
</feature>
<name>A0ABD1KV14_9TELE</name>